<evidence type="ECO:0000313" key="2">
    <source>
        <dbReference type="EMBL" id="CAD6442306.1"/>
    </source>
</evidence>
<dbReference type="EMBL" id="CAJHIA010000007">
    <property type="protein sequence ID" value="CAD6442306.1"/>
    <property type="molecule type" value="Genomic_DNA"/>
</dbReference>
<organism evidence="2 3">
    <name type="scientific">Sclerotinia trifoliorum</name>
    <dbReference type="NCBI Taxonomy" id="28548"/>
    <lineage>
        <taxon>Eukaryota</taxon>
        <taxon>Fungi</taxon>
        <taxon>Dikarya</taxon>
        <taxon>Ascomycota</taxon>
        <taxon>Pezizomycotina</taxon>
        <taxon>Leotiomycetes</taxon>
        <taxon>Helotiales</taxon>
        <taxon>Sclerotiniaceae</taxon>
        <taxon>Sclerotinia</taxon>
    </lineage>
</organism>
<feature type="compositionally biased region" description="Polar residues" evidence="1">
    <location>
        <begin position="74"/>
        <end position="96"/>
    </location>
</feature>
<name>A0A8H2ZLL1_9HELO</name>
<evidence type="ECO:0000313" key="3">
    <source>
        <dbReference type="Proteomes" id="UP000624404"/>
    </source>
</evidence>
<dbReference type="Proteomes" id="UP000624404">
    <property type="component" value="Unassembled WGS sequence"/>
</dbReference>
<proteinExistence type="predicted"/>
<sequence length="104" mass="11551">MNRGDNTMCGCGIIHHFLSNNHALLPTSPQLSARLQDSELRAIIGTSSETEWHHDQSTFGRNSLDKARDHGFSLANQRRPQAPRTSATTRSIQLRLQSIAGEND</sequence>
<accession>A0A8H2ZLL1</accession>
<gene>
    <name evidence="2" type="ORF">SCLTRI_LOCUS2100</name>
</gene>
<keyword evidence="3" id="KW-1185">Reference proteome</keyword>
<dbReference type="AlphaFoldDB" id="A0A8H2ZLL1"/>
<evidence type="ECO:0000256" key="1">
    <source>
        <dbReference type="SAM" id="MobiDB-lite"/>
    </source>
</evidence>
<protein>
    <submittedName>
        <fullName evidence="2">63e9f6da-d1bb-44a8-8c8c-9abb1a81ef3f-CDS</fullName>
    </submittedName>
</protein>
<feature type="region of interest" description="Disordered" evidence="1">
    <location>
        <begin position="49"/>
        <end position="68"/>
    </location>
</feature>
<reference evidence="2" key="1">
    <citation type="submission" date="2020-10" db="EMBL/GenBank/DDBJ databases">
        <authorList>
            <person name="Kusch S."/>
        </authorList>
    </citation>
    <scope>NUCLEOTIDE SEQUENCE</scope>
    <source>
        <strain evidence="2">SwB9</strain>
    </source>
</reference>
<comment type="caution">
    <text evidence="2">The sequence shown here is derived from an EMBL/GenBank/DDBJ whole genome shotgun (WGS) entry which is preliminary data.</text>
</comment>
<feature type="region of interest" description="Disordered" evidence="1">
    <location>
        <begin position="73"/>
        <end position="104"/>
    </location>
</feature>